<dbReference type="AlphaFoldDB" id="A0AAV2G3G9"/>
<organism evidence="2 3">
    <name type="scientific">Linum trigynum</name>
    <dbReference type="NCBI Taxonomy" id="586398"/>
    <lineage>
        <taxon>Eukaryota</taxon>
        <taxon>Viridiplantae</taxon>
        <taxon>Streptophyta</taxon>
        <taxon>Embryophyta</taxon>
        <taxon>Tracheophyta</taxon>
        <taxon>Spermatophyta</taxon>
        <taxon>Magnoliopsida</taxon>
        <taxon>eudicotyledons</taxon>
        <taxon>Gunneridae</taxon>
        <taxon>Pentapetalae</taxon>
        <taxon>rosids</taxon>
        <taxon>fabids</taxon>
        <taxon>Malpighiales</taxon>
        <taxon>Linaceae</taxon>
        <taxon>Linum</taxon>
    </lineage>
</organism>
<dbReference type="InterPro" id="IPR036047">
    <property type="entry name" value="F-box-like_dom_sf"/>
</dbReference>
<keyword evidence="3" id="KW-1185">Reference proteome</keyword>
<dbReference type="EMBL" id="OZ034820">
    <property type="protein sequence ID" value="CAL1404712.1"/>
    <property type="molecule type" value="Genomic_DNA"/>
</dbReference>
<dbReference type="InterPro" id="IPR001810">
    <property type="entry name" value="F-box_dom"/>
</dbReference>
<dbReference type="PANTHER" id="PTHR46301:SF77">
    <property type="entry name" value="F-BOX ONLY PROTEIN 6"/>
    <property type="match status" value="1"/>
</dbReference>
<gene>
    <name evidence="2" type="ORF">LTRI10_LOCUS44542</name>
</gene>
<protein>
    <recommendedName>
        <fullName evidence="1">F-box domain-containing protein</fullName>
    </recommendedName>
</protein>
<dbReference type="SUPFAM" id="SSF81383">
    <property type="entry name" value="F-box domain"/>
    <property type="match status" value="1"/>
</dbReference>
<sequence>MGTENVTPSQDVLPRKRRRQICSINPSPAAISKLGDDLLVEILIRLPNPGSACRSKSVCKLWNSLVSDPSFNRRSVSRRQSINEQEPPLLLPSDDPQSIVLRFLPVPAEAREYFRVLDSFKDLVLCGFREAYSYRMKEEFSRLYLVCNPFTKQWIALPLAPFTRQDASSLWGMVVECFGLTRCSSLGWIPRETHGGNWLFQVFLECLEIGKQS</sequence>
<proteinExistence type="predicted"/>
<evidence type="ECO:0000259" key="1">
    <source>
        <dbReference type="Pfam" id="PF12937"/>
    </source>
</evidence>
<dbReference type="GO" id="GO:0031146">
    <property type="term" value="P:SCF-dependent proteasomal ubiquitin-dependent protein catabolic process"/>
    <property type="evidence" value="ECO:0007669"/>
    <property type="project" value="TreeGrafter"/>
</dbReference>
<dbReference type="Gene3D" id="1.20.1280.50">
    <property type="match status" value="1"/>
</dbReference>
<evidence type="ECO:0000313" key="2">
    <source>
        <dbReference type="EMBL" id="CAL1404712.1"/>
    </source>
</evidence>
<name>A0AAV2G3G9_9ROSI</name>
<dbReference type="GO" id="GO:0004842">
    <property type="term" value="F:ubiquitin-protein transferase activity"/>
    <property type="evidence" value="ECO:0007669"/>
    <property type="project" value="TreeGrafter"/>
</dbReference>
<dbReference type="Proteomes" id="UP001497516">
    <property type="component" value="Chromosome 7"/>
</dbReference>
<evidence type="ECO:0000313" key="3">
    <source>
        <dbReference type="Proteomes" id="UP001497516"/>
    </source>
</evidence>
<dbReference type="PANTHER" id="PTHR46301">
    <property type="entry name" value="F-BOX/KELCH-REPEAT PROTEIN"/>
    <property type="match status" value="1"/>
</dbReference>
<feature type="domain" description="F-box" evidence="1">
    <location>
        <begin position="36"/>
        <end position="74"/>
    </location>
</feature>
<reference evidence="2 3" key="1">
    <citation type="submission" date="2024-04" db="EMBL/GenBank/DDBJ databases">
        <authorList>
            <person name="Fracassetti M."/>
        </authorList>
    </citation>
    <scope>NUCLEOTIDE SEQUENCE [LARGE SCALE GENOMIC DNA]</scope>
</reference>
<dbReference type="Pfam" id="PF12937">
    <property type="entry name" value="F-box-like"/>
    <property type="match status" value="1"/>
</dbReference>
<accession>A0AAV2G3G9</accession>